<keyword evidence="2" id="KW-0732">Signal</keyword>
<dbReference type="AlphaFoldDB" id="W1NER8"/>
<dbReference type="HOGENOM" id="CLU_2124447_0_0_1"/>
<sequence length="114" mass="12110">MQAKWAACALLILCYQIHVNSVAMNAVKPSVSVGDFQFSEHIIKGSKETKKICDDEVKGAMRRALKALAGGGAHVIGGGGVRTHPTDGHHGEASWPSPSFLLVLICSFSLLILL</sequence>
<evidence type="ECO:0000313" key="4">
    <source>
        <dbReference type="Proteomes" id="UP000017836"/>
    </source>
</evidence>
<feature type="chain" id="PRO_5004806595" evidence="2">
    <location>
        <begin position="22"/>
        <end position="114"/>
    </location>
</feature>
<feature type="transmembrane region" description="Helical" evidence="1">
    <location>
        <begin position="95"/>
        <end position="113"/>
    </location>
</feature>
<keyword evidence="1" id="KW-0812">Transmembrane</keyword>
<feature type="signal peptide" evidence="2">
    <location>
        <begin position="1"/>
        <end position="21"/>
    </location>
</feature>
<evidence type="ECO:0000313" key="3">
    <source>
        <dbReference type="EMBL" id="ERM93903.1"/>
    </source>
</evidence>
<dbReference type="Proteomes" id="UP000017836">
    <property type="component" value="Unassembled WGS sequence"/>
</dbReference>
<keyword evidence="1" id="KW-0472">Membrane</keyword>
<organism evidence="3 4">
    <name type="scientific">Amborella trichopoda</name>
    <dbReference type="NCBI Taxonomy" id="13333"/>
    <lineage>
        <taxon>Eukaryota</taxon>
        <taxon>Viridiplantae</taxon>
        <taxon>Streptophyta</taxon>
        <taxon>Embryophyta</taxon>
        <taxon>Tracheophyta</taxon>
        <taxon>Spermatophyta</taxon>
        <taxon>Magnoliopsida</taxon>
        <taxon>Amborellales</taxon>
        <taxon>Amborellaceae</taxon>
        <taxon>Amborella</taxon>
    </lineage>
</organism>
<reference evidence="4" key="1">
    <citation type="journal article" date="2013" name="Science">
        <title>The Amborella genome and the evolution of flowering plants.</title>
        <authorList>
            <consortium name="Amborella Genome Project"/>
        </authorList>
    </citation>
    <scope>NUCLEOTIDE SEQUENCE [LARGE SCALE GENOMIC DNA]</scope>
</reference>
<evidence type="ECO:0000256" key="2">
    <source>
        <dbReference type="SAM" id="SignalP"/>
    </source>
</evidence>
<keyword evidence="1" id="KW-1133">Transmembrane helix</keyword>
<proteinExistence type="predicted"/>
<dbReference type="Gramene" id="ERM93903">
    <property type="protein sequence ID" value="ERM93903"/>
    <property type="gene ID" value="AMTR_s00137p00037540"/>
</dbReference>
<dbReference type="EMBL" id="KI397541">
    <property type="protein sequence ID" value="ERM93903.1"/>
    <property type="molecule type" value="Genomic_DNA"/>
</dbReference>
<keyword evidence="4" id="KW-1185">Reference proteome</keyword>
<name>W1NER8_AMBTC</name>
<evidence type="ECO:0000256" key="1">
    <source>
        <dbReference type="SAM" id="Phobius"/>
    </source>
</evidence>
<gene>
    <name evidence="3" type="ORF">AMTR_s00137p00037540</name>
</gene>
<protein>
    <submittedName>
        <fullName evidence="3">Uncharacterized protein</fullName>
    </submittedName>
</protein>
<accession>W1NER8</accession>